<sequence>MKCSVIFIVYLGSVLCHEGSAMLLDAKCIPEKNFRGKIANGVKTELESTPWMALIRNSSKGFICGGSLIHRNFVMTAAHCIENELYVNLGVYDQYCPPSICKLVEEYSVTENFTYNINGVQSDIGLLRLDRPVQYKEHIRPICIILGSRVNPLSIRKFSAYGWGKMENGKDSRFLRTITLYRRYAEECDPYLREMPYGMFCAGTENGDTCRGDSGGPLNAYVKHKQKWIYAQFGIVSYGTTSCNFNGYYIEVIRYKMWIMEVVTFRKHDYLWNVIKSPIKP</sequence>
<keyword evidence="3" id="KW-0645">Protease</keyword>
<gene>
    <name evidence="7 8 9" type="primary">LOC108007651</name>
</gene>
<dbReference type="SMART" id="SM00020">
    <property type="entry name" value="Tryp_SPc"/>
    <property type="match status" value="1"/>
</dbReference>
<name>A0AB40DDU3_DROSZ</name>
<dbReference type="PANTHER" id="PTHR24256">
    <property type="entry name" value="TRYPTASE-RELATED"/>
    <property type="match status" value="1"/>
</dbReference>
<dbReference type="SUPFAM" id="SSF50494">
    <property type="entry name" value="Trypsin-like serine proteases"/>
    <property type="match status" value="1"/>
</dbReference>
<dbReference type="CDD" id="cd00190">
    <property type="entry name" value="Tryp_SPc"/>
    <property type="match status" value="1"/>
</dbReference>
<dbReference type="GO" id="GO:0004252">
    <property type="term" value="F:serine-type endopeptidase activity"/>
    <property type="evidence" value="ECO:0007669"/>
    <property type="project" value="InterPro"/>
</dbReference>
<evidence type="ECO:0000256" key="4">
    <source>
        <dbReference type="SAM" id="SignalP"/>
    </source>
</evidence>
<evidence type="ECO:0000259" key="5">
    <source>
        <dbReference type="PROSITE" id="PS50240"/>
    </source>
</evidence>
<organism evidence="6 9">
    <name type="scientific">Drosophila suzukii</name>
    <name type="common">Spotted-wing drosophila fruit fly</name>
    <dbReference type="NCBI Taxonomy" id="28584"/>
    <lineage>
        <taxon>Eukaryota</taxon>
        <taxon>Metazoa</taxon>
        <taxon>Ecdysozoa</taxon>
        <taxon>Arthropoda</taxon>
        <taxon>Hexapoda</taxon>
        <taxon>Insecta</taxon>
        <taxon>Pterygota</taxon>
        <taxon>Neoptera</taxon>
        <taxon>Endopterygota</taxon>
        <taxon>Diptera</taxon>
        <taxon>Brachycera</taxon>
        <taxon>Muscomorpha</taxon>
        <taxon>Ephydroidea</taxon>
        <taxon>Drosophilidae</taxon>
        <taxon>Drosophila</taxon>
        <taxon>Sophophora</taxon>
    </lineage>
</organism>
<evidence type="ECO:0000256" key="3">
    <source>
        <dbReference type="RuleBase" id="RU363034"/>
    </source>
</evidence>
<dbReference type="InterPro" id="IPR009003">
    <property type="entry name" value="Peptidase_S1_PA"/>
</dbReference>
<accession>A0AB40DDU3</accession>
<dbReference type="InterPro" id="IPR001254">
    <property type="entry name" value="Trypsin_dom"/>
</dbReference>
<evidence type="ECO:0000313" key="8">
    <source>
        <dbReference type="RefSeq" id="XP_036674049.3"/>
    </source>
</evidence>
<dbReference type="PROSITE" id="PS00135">
    <property type="entry name" value="TRYPSIN_SER"/>
    <property type="match status" value="1"/>
</dbReference>
<dbReference type="Pfam" id="PF00089">
    <property type="entry name" value="Trypsin"/>
    <property type="match status" value="1"/>
</dbReference>
<evidence type="ECO:0000256" key="2">
    <source>
        <dbReference type="ARBA" id="ARBA00024195"/>
    </source>
</evidence>
<evidence type="ECO:0000313" key="9">
    <source>
        <dbReference type="RefSeq" id="XP_065721657.2"/>
    </source>
</evidence>
<evidence type="ECO:0000256" key="1">
    <source>
        <dbReference type="ARBA" id="ARBA00023157"/>
    </source>
</evidence>
<dbReference type="Proteomes" id="UP001652628">
    <property type="component" value="Chromosome 3"/>
</dbReference>
<evidence type="ECO:0000313" key="6">
    <source>
        <dbReference type="Proteomes" id="UP001652628"/>
    </source>
</evidence>
<dbReference type="PRINTS" id="PR00722">
    <property type="entry name" value="CHYMOTRYPSIN"/>
</dbReference>
<dbReference type="InterPro" id="IPR051487">
    <property type="entry name" value="Ser/Thr_Proteases_Immune/Dev"/>
</dbReference>
<feature type="signal peptide" evidence="4">
    <location>
        <begin position="1"/>
        <end position="16"/>
    </location>
</feature>
<dbReference type="InterPro" id="IPR018114">
    <property type="entry name" value="TRYPSIN_HIS"/>
</dbReference>
<dbReference type="RefSeq" id="XP_065721657.2">
    <property type="nucleotide sequence ID" value="XM_065865585.2"/>
</dbReference>
<proteinExistence type="inferred from homology"/>
<keyword evidence="3" id="KW-0378">Hydrolase</keyword>
<dbReference type="PROSITE" id="PS50240">
    <property type="entry name" value="TRYPSIN_DOM"/>
    <property type="match status" value="1"/>
</dbReference>
<dbReference type="RefSeq" id="XP_036674048.3">
    <property type="nucleotide sequence ID" value="XM_036818153.3"/>
</dbReference>
<keyword evidence="1" id="KW-1015">Disulfide bond</keyword>
<feature type="chain" id="PRO_5044720602" evidence="4">
    <location>
        <begin position="17"/>
        <end position="281"/>
    </location>
</feature>
<keyword evidence="3" id="KW-0720">Serine protease</keyword>
<dbReference type="Gene3D" id="2.40.10.10">
    <property type="entry name" value="Trypsin-like serine proteases"/>
    <property type="match status" value="2"/>
</dbReference>
<evidence type="ECO:0000313" key="7">
    <source>
        <dbReference type="RefSeq" id="XP_036674048.3"/>
    </source>
</evidence>
<dbReference type="PROSITE" id="PS00134">
    <property type="entry name" value="TRYPSIN_HIS"/>
    <property type="match status" value="1"/>
</dbReference>
<dbReference type="InterPro" id="IPR043504">
    <property type="entry name" value="Peptidase_S1_PA_chymotrypsin"/>
</dbReference>
<comment type="similarity">
    <text evidence="2">Belongs to the peptidase S1 family. CLIP subfamily.</text>
</comment>
<protein>
    <submittedName>
        <fullName evidence="7 8">Serine protease grass-like</fullName>
    </submittedName>
</protein>
<dbReference type="GeneID" id="108007651"/>
<dbReference type="RefSeq" id="XP_036674049.3">
    <property type="nucleotide sequence ID" value="XM_036818154.3"/>
</dbReference>
<dbReference type="InterPro" id="IPR001314">
    <property type="entry name" value="Peptidase_S1A"/>
</dbReference>
<reference evidence="7 8" key="1">
    <citation type="submission" date="2025-05" db="UniProtKB">
        <authorList>
            <consortium name="RefSeq"/>
        </authorList>
    </citation>
    <scope>IDENTIFICATION</scope>
</reference>
<keyword evidence="6" id="KW-1185">Reference proteome</keyword>
<dbReference type="AlphaFoldDB" id="A0AB40DDU3"/>
<dbReference type="GO" id="GO:0006508">
    <property type="term" value="P:proteolysis"/>
    <property type="evidence" value="ECO:0007669"/>
    <property type="project" value="UniProtKB-KW"/>
</dbReference>
<dbReference type="GO" id="GO:0005576">
    <property type="term" value="C:extracellular region"/>
    <property type="evidence" value="ECO:0007669"/>
    <property type="project" value="UniProtKB-SubCell"/>
</dbReference>
<feature type="domain" description="Peptidase S1" evidence="5">
    <location>
        <begin position="38"/>
        <end position="264"/>
    </location>
</feature>
<dbReference type="InterPro" id="IPR033116">
    <property type="entry name" value="TRYPSIN_SER"/>
</dbReference>
<keyword evidence="4" id="KW-0732">Signal</keyword>